<organism evidence="7 8">
    <name type="scientific">Lysobacter capsici AZ78</name>
    <dbReference type="NCBI Taxonomy" id="1444315"/>
    <lineage>
        <taxon>Bacteria</taxon>
        <taxon>Pseudomonadati</taxon>
        <taxon>Pseudomonadota</taxon>
        <taxon>Gammaproteobacteria</taxon>
        <taxon>Lysobacterales</taxon>
        <taxon>Lysobacteraceae</taxon>
        <taxon>Lysobacter</taxon>
    </lineage>
</organism>
<dbReference type="InterPro" id="IPR051172">
    <property type="entry name" value="Chlamydia_OmcB"/>
</dbReference>
<evidence type="ECO:0000259" key="6">
    <source>
        <dbReference type="PROSITE" id="PS51123"/>
    </source>
</evidence>
<feature type="region of interest" description="Disordered" evidence="4">
    <location>
        <begin position="2319"/>
        <end position="2338"/>
    </location>
</feature>
<dbReference type="OrthoDB" id="28717at2"/>
<keyword evidence="8" id="KW-1185">Reference proteome</keyword>
<dbReference type="Gene3D" id="2.60.40.740">
    <property type="match status" value="1"/>
</dbReference>
<dbReference type="InterPro" id="IPR045826">
    <property type="entry name" value="SpaA_PFL_dom_2"/>
</dbReference>
<dbReference type="InterPro" id="IPR055354">
    <property type="entry name" value="DUF7507"/>
</dbReference>
<dbReference type="InterPro" id="IPR007110">
    <property type="entry name" value="Ig-like_dom"/>
</dbReference>
<feature type="compositionally biased region" description="Polar residues" evidence="4">
    <location>
        <begin position="1"/>
        <end position="16"/>
    </location>
</feature>
<comment type="subcellular location">
    <subcellularLocation>
        <location evidence="1">Membrane</location>
    </subcellularLocation>
</comment>
<dbReference type="InterPro" id="IPR001434">
    <property type="entry name" value="OmcB-like_DUF11"/>
</dbReference>
<dbReference type="Pfam" id="PF19403">
    <property type="entry name" value="SpaA_2"/>
    <property type="match status" value="3"/>
</dbReference>
<dbReference type="InterPro" id="IPR036737">
    <property type="entry name" value="OmpA-like_sf"/>
</dbReference>
<evidence type="ECO:0000256" key="1">
    <source>
        <dbReference type="ARBA" id="ARBA00004370"/>
    </source>
</evidence>
<evidence type="ECO:0000313" key="8">
    <source>
        <dbReference type="Proteomes" id="UP000023435"/>
    </source>
</evidence>
<dbReference type="RefSeq" id="WP_153019131.1">
    <property type="nucleotide sequence ID" value="NZ_JAJA02000001.1"/>
</dbReference>
<dbReference type="InterPro" id="IPR006665">
    <property type="entry name" value="OmpA-like"/>
</dbReference>
<evidence type="ECO:0000256" key="3">
    <source>
        <dbReference type="PROSITE-ProRule" id="PRU00473"/>
    </source>
</evidence>
<protein>
    <submittedName>
        <fullName evidence="7">Conserved repeat domain protein</fullName>
    </submittedName>
</protein>
<feature type="compositionally biased region" description="Low complexity" evidence="4">
    <location>
        <begin position="4027"/>
        <end position="4047"/>
    </location>
</feature>
<accession>A0A108UBB5</accession>
<dbReference type="EMBL" id="JAJA02000001">
    <property type="protein sequence ID" value="KWS05974.1"/>
    <property type="molecule type" value="Genomic_DNA"/>
</dbReference>
<feature type="region of interest" description="Disordered" evidence="4">
    <location>
        <begin position="4020"/>
        <end position="4055"/>
    </location>
</feature>
<dbReference type="PRINTS" id="PR01021">
    <property type="entry name" value="OMPADOMAIN"/>
</dbReference>
<dbReference type="NCBIfam" id="TIGR01451">
    <property type="entry name" value="B_ant_repeat"/>
    <property type="match status" value="4"/>
</dbReference>
<dbReference type="Pfam" id="PF01345">
    <property type="entry name" value="DUF11"/>
    <property type="match status" value="1"/>
</dbReference>
<dbReference type="PANTHER" id="PTHR34819">
    <property type="entry name" value="LARGE CYSTEINE-RICH PERIPLASMIC PROTEIN OMCB"/>
    <property type="match status" value="1"/>
</dbReference>
<dbReference type="Gene3D" id="3.30.1330.60">
    <property type="entry name" value="OmpA-like domain"/>
    <property type="match status" value="1"/>
</dbReference>
<feature type="domain" description="Ig-like" evidence="5">
    <location>
        <begin position="68"/>
        <end position="214"/>
    </location>
</feature>
<dbReference type="SUPFAM" id="SSF103088">
    <property type="entry name" value="OmpA-like"/>
    <property type="match status" value="2"/>
</dbReference>
<dbReference type="Gene3D" id="2.60.40.10">
    <property type="entry name" value="Immunoglobulins"/>
    <property type="match status" value="29"/>
</dbReference>
<sequence length="4998" mass="493456">MTNTGTSCNNPGQTFSGGVCTSEDSDPIQPRLTLIKTVTNNNGGAAVATAWTLTATGPSNISGVTGTPAVTAASVNAGTYTLSETGGPAGYTAGTYSCVLNGGAAVVANSITLAAGDNATCTINNDDQAATLTLVKTVTNDNGGSAVATAWTLEAAGPTNITGATGSAAVTNASVNPGSYTLSETGGPAGYTAGTYSCVINGGAAVVNNTVALAAGDNATCTINNDDQAATLTLVKTVINDNRGTATTADFTLTATGPTSISGTSGAPAVTDAVVSSGTYTLTETNLAGYAAGAWSCTGGTLTGNSLVLSNGDDAECSITNDDIAGPEVSSSKSSDPATGTTVNPGATITYTLSTTVTTAALTSVYTLTDTISGDQTFGSVTNAGSYTCTGALSCTLPAGTLPGTYTLTYTTTVDADAAGTVGNSVTGTGGGDPDPECTNCTTTHPIAAPVISSSKSSDPATGTTVNPGATITYTLSTTISTAALTSVYTLTDTISGDQTFGSVTNAGSYTCTGTSPLSCTLPAGTLPGTYTLTYTTTVDADAAGTVGNSVTGTGGGDPDPECTNCTTTHPVAAPVISSSKSSDPATGTTVNPGATITYTLSTTVTTAALTSVYTLTDTISGDQTFGSVTNAGSYTCTGTGPLSCTLPAGTLPGTYTLTYTTTVDADAAGTVGNSVTGAGGGDPDPECTNCTTTHTVAAPVISSSKSSDPATGSTVNPGATITYTLSTTVTTAALTSVYTLTDTISGDQTFGSVTNAGSYTCTGTGPLSCTLPAGTLPGTYTLTYTTTVDADAAGTVGNSVTGTGGGDPDPECTNCTTTHPVAAPVISSSKSSDPATGTTVDPGATITYTLSTTISTAALTSVYTLTDTISGDQTFGSVTNAGSYTCTGTGPLSCTLPAGTLPGTYTLTYTTTVDADAAGTVGNSVTGTGGGDPDPECTNCTTTHPVAAPVISSSKSSDPATGTTVNPGATITYTLSTTISTAALTSVYTLTDTISGDQTFGSVTNAGSYICTGALSCTLPAGTLPGTYTLTYTTTVDADAAGTVGNSVTGTGGGDPDPECTNCTTTHPVAAPVIASSKSSDPATGTTVNPGATITYTLSTTVTTAALTSVYTLTDTISGDQTFGSVTNAGSYTCTGTGPLSCTLPAGTLPGTYTLTYTTTVDADAAGTVGNSVTGAGGGDPDPECTNCTTTHTVAAPVISSSKSSDPATGSTVNPGATITYTLSTTVTTAALTSVYTLTDTISGDQTFGSVTNAGSYTCTGTGPLSCTLPAGTLPGTYTLTYTTTVDADAAGTVGNSVTGTGGGDPDPECTNCATTHTVAAPVISSSKSSDPATGTTVNPGATITYTLSTTISTAALTSVYTLTDTISGDQTFGSVTNAGSYTCTGTGPLSCTLPAGTLPGTYTLTYTTTIDADAAGTVGNSVTGSGGGDPDPECTNCTTTHPIAAPVIASSKSSDPATGTTVNPGATITYTLSTTISTAALTSVYTLTDTISGDQTFGSVTNAGSYTCTGTGPLSCTLPAGTLPGTYTLTYTTTVDADAAGTVGNSVTGTGGGDPDPECTNCATTHTVAAPVIASSKSSDPATGTTVNPGATITYTLSTTIGTAALTAVYTLTDTISGDQTFGSVTNAGSYTCTGTGPLSCTLPAGTLPGTYTLTYTTTVDADAAGTVGNSVTGTGGGDPDPECTNCTTTHTVAAPVIVSSKSSDPATGTTVNPGATITYTLSTTISTAALTSVYTLTDTISGDQTFGSVTNAGSYTCTGALSCTLPAGTLPGTYTLTYTTTVDADAAGTVGNSVTGTGGGDPDPECTNCTTTHTVAAPVISSSKSSDPATGTTVNPGATITYTLSTTVTTAALTSVYTLTDTISGDQTFGSVTNAGSYTCTGTGPLSCTLPAGTLPGTYTLTYTTTVDADAAGTVGNSVTGSGGGDPDPECTNCATTHTVAAPVISSSKSSDPATGSTVNPGATITYTVTTTVGTAALTSVYTLTDTISGDQTFGSVTNAGSYTCTGTGPLSCTLPAGTLPGTYTLTYTTTVDADAAGTVGNSVTGTGGGDPDPECTNCTTTHTVAAPVIVSSKSSDPATGTTVNPGATITYTLSTTISTAALTSVYTLTDTISGDQTFGSVTNAGSYTCTGALSCTLPAGTLPGTYTLTYTTTVDADAAGTVGNSVTGTGGGDPDPECTNCTTTHTVAAPVISSSKSSDPATGTTVNPGATITYTLSTTISTAALTSVYTLTDTISGDQTFGSVTNAGSYTCTGTSPLSCTLPAGTLPGTYTLTYTTTVDADAAGTVGNSVTGTGGGDPDPECTNCTTTHPVAAPVISSSKSSDPATGTTVNPGATITYTLSTTVTTAALTSVYTLTDTISGDQTFGSVANAGSYTCTGTGPLSCTLPAGTLPGTYTLTYTTTVDADAAGTVGNSVTGTGGGDPDPECTNCTTTHPVAAPVISSSKSSDPATGTTVNPGATITYTLSTTISTAALTSVYTLTDTISGDQTFGSVTNAGSYTCTGTGPLSCTLPAGTLPGTYTLTYTTTVDADAAGTVGNSVTGTGGGDPDPECTNCTTTHPVAAPVISSSKSSDPATGTTVNPGATITYTLSTTVTTAALTSVYTLTDTISGDQTFGSVTNAGSYTCTGALSCTLPAGTLPGTYTLTYTTTVDADAAGTVGNSVTGTGGGDPDPECTNCTTTHPVAAPVISSSKSSDPATGTTVDPGATITYTLSTTISTAALTSIYTLTDTISGDQTFGSVTNAGSYTCTGALSCTLPAGTLPGTYTLTYTTTVDADAAGTVGNSVTGTGGGDPDPECTNCTMTHTVAAPVISSSKSSDPATGTTVNPGATITYTLSTTVTTAALTSVYTLTDTISGDQTFGSVTNAGSYTCTGTGPLSCTLPAGTLPGTYTLTYTTTVDADAAGTVGNSVTGSGGGDPDPECTNCTTTHTVAAPVIASSKSSDPATGTTVNPGATITYTLSTTVTTAALTSVYTLTDTISGDQTFGSVANAGSYTCTGTGPLSCTLPAGTLPGTYTLTYTTTVDADVAGTVGNSVTGTGGGDPDPECTNCTTTHPVAAPVISSSKSSDPATGTTVNPGATITYTLSTTISTAALTSVYTLTDTISGDQTFGSVTNAGSYTCTGTGPLSCTLPAGTLPGTYTLTYTTTVDADAAGTVGNSVTGTGGGDPDPECTNCTTTHPVAAPVISSSKSSDPATGTTVDPGATITYTLSTTISTAALTSIYTLTDTISGDQTFGSVTNAGSYTCTGALSCTLPAGTLPGTYTLTYTTTVDADAAGTVGNSVTGTGGGDPDPECTNCTTTHPVAAPVISSSKSSDPATGTTVNPGATITYTLSTTVTTAALTSVYTLTDTISGDQTFGSVTNAGSYTCTGALSCTLPAGTLPGTYTLTYTTTVDADAAGTVGNSVTGTGGGDPDPECANCTTTHPVAAPVISSSKSSDPATGTTVNPGATITYTLSTTVTTAALTSVYTLTDTISGDQTFGSVTNAGSYTCTGTGPLSCTLPAGTLPGTYTLTYTTTVDADAAGTVGNSVTGTGGGDPDPECTNCTTTHPVAAPVISSSKSSDPATGTTVDPGATITYTLSTTISTAALTSVYTLTDTISGDQTFGSVTNAGSYTCTGTGPLSCTLPAGTLPGAYTLTYTTTVDADAAGTVDNSVTGTGGGDPDPECTNCTTTHPVAAPVIASSKSSDPATGTTVNPGATITYTLSTTISTAALTSVYTLTDTISGDQTFGSVTNAGSYTCTGTGPLSCTLPAGTLPGTYTLTYTTTVDADAAGTVGNSVTGSGGGDPDPECTNCATTHTVAAPVISSSKSSDPATGSTVNPGATITYTLSTTVTTAALTSVYTLTDTISGDQTFAAITAPGAYTCTGTGPVVCTLPAGTAPGTYAVSYTTTINADASGTVGNSVVGNGGGDPDPECTSCTTTHPVLVNPALTITKTAGAPTTNLGANASVTDAGDTIGYTFVITNTGNVNLTNVVVNDAKLDAPAACNATTLAPNASTSCTGTHTITQEEVNAGTSDNTATATGTPPSGTPVTSSPASTQTPLPRNGELRSTKAMTANADEDGSGSVTVGDTLSYTITVTNIGNIDLGNVVVTDDKITPNTTTCAIVVPSATCVLTGTYRVTPADANAGTIRNAATVVDTPPPGGQPVCPVGSADPKCNPRVDVPVTQMPNLSSAKAMTANADEDGDGRVSVGDTLTYTVTATNTGNIDLTDVVVSDDKITPNSITCATVAPTGTCVLTGTYKLAQADADNGSVVNTATVSTSTPNVCPAGSTEARCHPTVTVPIEARPAVAIVKVATLTVDEGKQGVGNAGDVITYAVRITNTGNVTLNDMATSDVLENYPATTLSCGATSLAPGASTDCNAYTHTITREEANAGGTLDNMVKVTARYGNLGGGGTATGTATADATAIVPVEPEASSDLFVTKQANPRDVKIGDLVRYTLTIKNVGQVDTIDATLTDTPPAGFTLVEGSVQVADRDGGGRQVGSYPIKVDQIDIKAGESATVMYLLRVGAGVRPGTHVNRAYAEDGDVRSNEATAEVQLIADPLLDESLLLGTVFDDRDGDGWQDSADLSRVRVQGGFAADAYIANSTTVDRGDGAKPEPDASSPMLHGIDLGKISARQSEADPVADHRVVISQTLREPKFDDGFALTTAQGITVRMDAAGNTRTELSGDAAKNLTAAEPKVERHVAQTADGYRVDYIVSNHGIDERGIPGVRIASVEGLLIETDQFGRYHLEGVAGGPWERGRNFILKVDPATLPPGATFTTDNPLVRRLTPGIPVRFDFGVKLPPGEIPGTQEQVEMRIGEVMFSPGSAQVTPQYLPAIENMASKIKQYGGGEIVITANGENETLAMDRALAVRKSLETMVDPQLFKALQISVRTDPQDPATMVVGFAQWPLLGTVLFDTDKATIKPKYLPVIAKVAAALEQLRGTRVVITGHTDLRASDEYNVALGMRRTRAVFEAIVAHATPELRQHLRVDISNDPAAPADKPGK</sequence>
<dbReference type="Proteomes" id="UP000023435">
    <property type="component" value="Unassembled WGS sequence"/>
</dbReference>
<dbReference type="PANTHER" id="PTHR34819:SF3">
    <property type="entry name" value="CELL SURFACE PROTEIN"/>
    <property type="match status" value="1"/>
</dbReference>
<dbReference type="InterPro" id="IPR013783">
    <property type="entry name" value="Ig-like_fold"/>
</dbReference>
<dbReference type="Pfam" id="PF00691">
    <property type="entry name" value="OmpA"/>
    <property type="match status" value="1"/>
</dbReference>
<gene>
    <name evidence="7" type="ORF">AZ78_3528</name>
</gene>
<feature type="compositionally biased region" description="Polar residues" evidence="4">
    <location>
        <begin position="2321"/>
        <end position="2338"/>
    </location>
</feature>
<dbReference type="InterPro" id="IPR047589">
    <property type="entry name" value="DUF11_rpt"/>
</dbReference>
<feature type="domain" description="OmpA-like" evidence="6">
    <location>
        <begin position="4896"/>
        <end position="4998"/>
    </location>
</feature>
<dbReference type="InterPro" id="IPR006664">
    <property type="entry name" value="OMP_bac"/>
</dbReference>
<evidence type="ECO:0000256" key="4">
    <source>
        <dbReference type="SAM" id="MobiDB-lite"/>
    </source>
</evidence>
<dbReference type="PROSITE" id="PS51123">
    <property type="entry name" value="OMPA_2"/>
    <property type="match status" value="1"/>
</dbReference>
<evidence type="ECO:0000313" key="7">
    <source>
        <dbReference type="EMBL" id="KWS05974.1"/>
    </source>
</evidence>
<name>A0A108UBB5_9GAMM</name>
<proteinExistence type="predicted"/>
<evidence type="ECO:0000259" key="5">
    <source>
        <dbReference type="PROSITE" id="PS50835"/>
    </source>
</evidence>
<dbReference type="Pfam" id="PF24346">
    <property type="entry name" value="DUF7507"/>
    <property type="match status" value="4"/>
</dbReference>
<evidence type="ECO:0000256" key="2">
    <source>
        <dbReference type="ARBA" id="ARBA00023136"/>
    </source>
</evidence>
<dbReference type="GO" id="GO:0016020">
    <property type="term" value="C:membrane"/>
    <property type="evidence" value="ECO:0007669"/>
    <property type="project" value="UniProtKB-SubCell"/>
</dbReference>
<comment type="caution">
    <text evidence="7">The sequence shown here is derived from an EMBL/GenBank/DDBJ whole genome shotgun (WGS) entry which is preliminary data.</text>
</comment>
<feature type="region of interest" description="Disordered" evidence="4">
    <location>
        <begin position="1"/>
        <end position="23"/>
    </location>
</feature>
<reference evidence="7 8" key="1">
    <citation type="journal article" date="2014" name="Genome Announc.">
        <title>Draft Genome Sequence of Lysobacter capsici AZ78, a Bacterium Antagonistic to Plant-Pathogenic Oomycetes.</title>
        <authorList>
            <person name="Puopolo G."/>
            <person name="Sonego P."/>
            <person name="Engelen K."/>
            <person name="Pertot I."/>
        </authorList>
    </citation>
    <scope>NUCLEOTIDE SEQUENCE [LARGE SCALE GENOMIC DNA]</scope>
    <source>
        <strain evidence="7 8">AZ78</strain>
    </source>
</reference>
<dbReference type="CDD" id="cd07185">
    <property type="entry name" value="OmpA_C-like"/>
    <property type="match status" value="1"/>
</dbReference>
<keyword evidence="2 3" id="KW-0472">Membrane</keyword>
<dbReference type="PROSITE" id="PS50835">
    <property type="entry name" value="IG_LIKE"/>
    <property type="match status" value="1"/>
</dbReference>